<dbReference type="SUPFAM" id="SSF143744">
    <property type="entry name" value="GlcG-like"/>
    <property type="match status" value="1"/>
</dbReference>
<protein>
    <recommendedName>
        <fullName evidence="3">Heme-binding protein</fullName>
    </recommendedName>
</protein>
<gene>
    <name evidence="1" type="ORF">F950_01649</name>
</gene>
<name>A0ABN0JY95_9GAMM</name>
<dbReference type="Gene3D" id="3.30.450.150">
    <property type="entry name" value="Haem-degrading domain"/>
    <property type="match status" value="1"/>
</dbReference>
<dbReference type="Pfam" id="PF03928">
    <property type="entry name" value="HbpS-like"/>
    <property type="match status" value="1"/>
</dbReference>
<proteinExistence type="predicted"/>
<organism evidence="1 2">
    <name type="scientific">Acinetobacter soli NIPH 2899</name>
    <dbReference type="NCBI Taxonomy" id="1217677"/>
    <lineage>
        <taxon>Bacteria</taxon>
        <taxon>Pseudomonadati</taxon>
        <taxon>Pseudomonadota</taxon>
        <taxon>Gammaproteobacteria</taxon>
        <taxon>Moraxellales</taxon>
        <taxon>Moraxellaceae</taxon>
        <taxon>Acinetobacter</taxon>
    </lineage>
</organism>
<keyword evidence="2" id="KW-1185">Reference proteome</keyword>
<evidence type="ECO:0000313" key="2">
    <source>
        <dbReference type="Proteomes" id="UP000018433"/>
    </source>
</evidence>
<evidence type="ECO:0008006" key="3">
    <source>
        <dbReference type="Google" id="ProtNLM"/>
    </source>
</evidence>
<sequence>MILEQLFQQKLMKAYTLAQQQGFAVSISIVDASGLLRQFIRMEDAVAGSIDVSIKKARTAALFGMNSLDFGQMAQPGGPIYSIESSNGGLISFGGGVVIYHDDDHSLIGAIGVAGATLEADQTIAAAAAA</sequence>
<dbReference type="InterPro" id="IPR005624">
    <property type="entry name" value="PduO/GlcC-like"/>
</dbReference>
<dbReference type="PANTHER" id="PTHR34309">
    <property type="entry name" value="SLR1406 PROTEIN"/>
    <property type="match status" value="1"/>
</dbReference>
<dbReference type="EMBL" id="APPV01000009">
    <property type="protein sequence ID" value="ENV60567.1"/>
    <property type="molecule type" value="Genomic_DNA"/>
</dbReference>
<dbReference type="Proteomes" id="UP000018433">
    <property type="component" value="Unassembled WGS sequence"/>
</dbReference>
<dbReference type="RefSeq" id="WP_004935400.1">
    <property type="nucleotide sequence ID" value="NZ_KB849643.1"/>
</dbReference>
<evidence type="ECO:0000313" key="1">
    <source>
        <dbReference type="EMBL" id="ENV60567.1"/>
    </source>
</evidence>
<reference evidence="1 2" key="1">
    <citation type="submission" date="2013-02" db="EMBL/GenBank/DDBJ databases">
        <title>The Genome Sequence of Acinetobacter soli NIPH 2899.</title>
        <authorList>
            <consortium name="The Broad Institute Genome Sequencing Platform"/>
            <consortium name="The Broad Institute Genome Sequencing Center for Infectious Disease"/>
            <person name="Cerqueira G."/>
            <person name="Feldgarden M."/>
            <person name="Courvalin P."/>
            <person name="Perichon B."/>
            <person name="Grillot-Courvalin C."/>
            <person name="Clermont D."/>
            <person name="Rocha E."/>
            <person name="Yoon E.-J."/>
            <person name="Nemec A."/>
            <person name="Walker B."/>
            <person name="Young S.K."/>
            <person name="Zeng Q."/>
            <person name="Gargeya S."/>
            <person name="Fitzgerald M."/>
            <person name="Haas B."/>
            <person name="Abouelleil A."/>
            <person name="Alvarado L."/>
            <person name="Arachchi H.M."/>
            <person name="Berlin A.M."/>
            <person name="Chapman S.B."/>
            <person name="Dewar J."/>
            <person name="Goldberg J."/>
            <person name="Griggs A."/>
            <person name="Gujja S."/>
            <person name="Hansen M."/>
            <person name="Howarth C."/>
            <person name="Imamovic A."/>
            <person name="Larimer J."/>
            <person name="McCowan C."/>
            <person name="Murphy C."/>
            <person name="Neiman D."/>
            <person name="Pearson M."/>
            <person name="Priest M."/>
            <person name="Roberts A."/>
            <person name="Saif S."/>
            <person name="Shea T."/>
            <person name="Sisk P."/>
            <person name="Sykes S."/>
            <person name="Wortman J."/>
            <person name="Nusbaum C."/>
            <person name="Birren B."/>
        </authorList>
    </citation>
    <scope>NUCLEOTIDE SEQUENCE [LARGE SCALE GENOMIC DNA]</scope>
    <source>
        <strain evidence="1 2">NIPH 2899</strain>
    </source>
</reference>
<accession>A0ABN0JY95</accession>
<dbReference type="PANTHER" id="PTHR34309:SF1">
    <property type="entry name" value="PROTEIN GLCG"/>
    <property type="match status" value="1"/>
</dbReference>
<comment type="caution">
    <text evidence="1">The sequence shown here is derived from an EMBL/GenBank/DDBJ whole genome shotgun (WGS) entry which is preliminary data.</text>
</comment>
<dbReference type="InterPro" id="IPR052517">
    <property type="entry name" value="GlcG_carb_metab_protein"/>
</dbReference>
<dbReference type="InterPro" id="IPR038084">
    <property type="entry name" value="PduO/GlcC-like_sf"/>
</dbReference>